<proteinExistence type="predicted"/>
<dbReference type="Gene3D" id="3.90.660.10">
    <property type="match status" value="1"/>
</dbReference>
<protein>
    <submittedName>
        <fullName evidence="2">FAD-binding protein</fullName>
    </submittedName>
</protein>
<feature type="domain" description="Amine oxidase" evidence="1">
    <location>
        <begin position="115"/>
        <end position="346"/>
    </location>
</feature>
<dbReference type="Pfam" id="PF01593">
    <property type="entry name" value="Amino_oxidase"/>
    <property type="match status" value="1"/>
</dbReference>
<dbReference type="AlphaFoldDB" id="A0A4V3BAL2"/>
<comment type="caution">
    <text evidence="2">The sequence shown here is derived from an EMBL/GenBank/DDBJ whole genome shotgun (WGS) entry which is preliminary data.</text>
</comment>
<evidence type="ECO:0000313" key="2">
    <source>
        <dbReference type="EMBL" id="TDL83619.1"/>
    </source>
</evidence>
<dbReference type="Proteomes" id="UP000295701">
    <property type="component" value="Unassembled WGS sequence"/>
</dbReference>
<organism evidence="2 3">
    <name type="scientific">Palleronia sediminis</name>
    <dbReference type="NCBI Taxonomy" id="2547833"/>
    <lineage>
        <taxon>Bacteria</taxon>
        <taxon>Pseudomonadati</taxon>
        <taxon>Pseudomonadota</taxon>
        <taxon>Alphaproteobacteria</taxon>
        <taxon>Rhodobacterales</taxon>
        <taxon>Roseobacteraceae</taxon>
        <taxon>Palleronia</taxon>
    </lineage>
</organism>
<dbReference type="InterPro" id="IPR002937">
    <property type="entry name" value="Amino_oxidase"/>
</dbReference>
<dbReference type="Pfam" id="PF13450">
    <property type="entry name" value="NAD_binding_8"/>
    <property type="match status" value="1"/>
</dbReference>
<reference evidence="2 3" key="1">
    <citation type="submission" date="2019-03" db="EMBL/GenBank/DDBJ databases">
        <title>Primorskyibacter sp. SS33 isolated from sediments.</title>
        <authorList>
            <person name="Xunke S."/>
        </authorList>
    </citation>
    <scope>NUCLEOTIDE SEQUENCE [LARGE SCALE GENOMIC DNA]</scope>
    <source>
        <strain evidence="2 3">SS33</strain>
    </source>
</reference>
<evidence type="ECO:0000259" key="1">
    <source>
        <dbReference type="Pfam" id="PF01593"/>
    </source>
</evidence>
<dbReference type="EMBL" id="SNAA01000002">
    <property type="protein sequence ID" value="TDL83619.1"/>
    <property type="molecule type" value="Genomic_DNA"/>
</dbReference>
<dbReference type="GO" id="GO:0016491">
    <property type="term" value="F:oxidoreductase activity"/>
    <property type="evidence" value="ECO:0007669"/>
    <property type="project" value="InterPro"/>
</dbReference>
<sequence>MVIMAFAAWLHPSNSVRSSATFSRMVPLMSRTAGPRSSTTQPRVVVIGAGAAGLSAAADLRAAGIAPVVIEKSRGIGGRLATRRRDGAQFDHGAPSVSAVSEDGAAWLDAAMQSGHATEWAAAGDTAGPQHVGLPGASGLCRGLAEGLDIRFSTEVATARRKDGLWRLGTSAGDLVAEMVIAAIPAPQADRLFGHLDRVSTELAGVTMAPAWTLMVQFEAAFDAPPPDPAPSGVFSAILCDSAKPGRDAPGCWVAHATAPFSRAHLERDRDEMAGMLVAALAEAMGPLPPTRLAMAHRWRFARTDTAAGLPVLAYPDDALFLAGDWTLGALADHAVQSGRAAARAALSVMSGG</sequence>
<dbReference type="InterPro" id="IPR036188">
    <property type="entry name" value="FAD/NAD-bd_sf"/>
</dbReference>
<name>A0A4V3BAL2_9RHOB</name>
<dbReference type="OrthoDB" id="5792777at2"/>
<accession>A0A4V3BAL2</accession>
<evidence type="ECO:0000313" key="3">
    <source>
        <dbReference type="Proteomes" id="UP000295701"/>
    </source>
</evidence>
<dbReference type="PANTHER" id="PTHR16128">
    <property type="entry name" value="FAD/NAD(P)-BINDING OXIDOREDUCTASE FAMILY PROTEIN"/>
    <property type="match status" value="1"/>
</dbReference>
<dbReference type="PANTHER" id="PTHR16128:SF5">
    <property type="entry name" value="FAD_NAD(P)-BINDING OXIDOREDUCTASE FAMILY PROTEIN"/>
    <property type="match status" value="1"/>
</dbReference>
<gene>
    <name evidence="2" type="ORF">E2L08_02945</name>
</gene>
<dbReference type="SUPFAM" id="SSF51905">
    <property type="entry name" value="FAD/NAD(P)-binding domain"/>
    <property type="match status" value="1"/>
</dbReference>
<keyword evidence="3" id="KW-1185">Reference proteome</keyword>
<dbReference type="Gene3D" id="3.50.50.60">
    <property type="entry name" value="FAD/NAD(P)-binding domain"/>
    <property type="match status" value="1"/>
</dbReference>